<dbReference type="NCBIfam" id="TIGR01993">
    <property type="entry name" value="Pyr-5-nucltdase"/>
    <property type="match status" value="1"/>
</dbReference>
<reference evidence="1 2" key="1">
    <citation type="submission" date="2017-11" db="EMBL/GenBank/DDBJ databases">
        <title>Sphingomonas oleivorans sp. nov., isolated from oil-contaminated soil.</title>
        <authorList>
            <person name="Wang L."/>
            <person name="Chen L."/>
        </authorList>
    </citation>
    <scope>NUCLEOTIDE SEQUENCE [LARGE SCALE GENOMIC DNA]</scope>
    <source>
        <strain evidence="1 2">K101</strain>
    </source>
</reference>
<dbReference type="SFLD" id="SFLDG01132">
    <property type="entry name" value="C1.5.3:_5'-Nucleotidase_Like"/>
    <property type="match status" value="1"/>
</dbReference>
<dbReference type="InterPro" id="IPR023214">
    <property type="entry name" value="HAD_sf"/>
</dbReference>
<gene>
    <name evidence="1" type="ORF">CV103_15830</name>
</gene>
<dbReference type="PANTHER" id="PTHR12725">
    <property type="entry name" value="HALOACID DEHALOGENASE-LIKE HYDROLASE"/>
    <property type="match status" value="1"/>
</dbReference>
<evidence type="ECO:0000313" key="1">
    <source>
        <dbReference type="EMBL" id="PTD17998.1"/>
    </source>
</evidence>
<dbReference type="SFLD" id="SFLDS00003">
    <property type="entry name" value="Haloacid_Dehalogenase"/>
    <property type="match status" value="1"/>
</dbReference>
<organism evidence="1 2">
    <name type="scientific">Edaphosphingomonas fennica</name>
    <dbReference type="NCBI Taxonomy" id="114404"/>
    <lineage>
        <taxon>Bacteria</taxon>
        <taxon>Pseudomonadati</taxon>
        <taxon>Pseudomonadota</taxon>
        <taxon>Alphaproteobacteria</taxon>
        <taxon>Sphingomonadales</taxon>
        <taxon>Rhizorhabdaceae</taxon>
        <taxon>Edaphosphingomonas</taxon>
    </lineage>
</organism>
<evidence type="ECO:0000313" key="2">
    <source>
        <dbReference type="Proteomes" id="UP000241206"/>
    </source>
</evidence>
<comment type="caution">
    <text evidence="1">The sequence shown here is derived from an EMBL/GenBank/DDBJ whole genome shotgun (WGS) entry which is preliminary data.</text>
</comment>
<sequence length="223" mass="25019">MLPALAHVDCWIFDLDNTLYPASADLFARIDVRMGQFVQNLLGVDPLEAHRIQKSYFVEHGTTLNGLMARHGIEPREFLDFVHDIEMDALAEDRRLVEALARLPGRKLVFTNGDHAYARRVLGRLGLSESFEAIHDIHACAYRPKPDPASYDAMCAALNVAPRTALFVEDMARNLKPAKALGMKTVWVNNGSDHGDHGHDPDYIDYEIAEVGEWLEEILGTKI</sequence>
<dbReference type="InterPro" id="IPR036412">
    <property type="entry name" value="HAD-like_sf"/>
</dbReference>
<dbReference type="InterPro" id="IPR010237">
    <property type="entry name" value="Pyr-5-nucltdase"/>
</dbReference>
<dbReference type="RefSeq" id="WP_107395504.1">
    <property type="nucleotide sequence ID" value="NZ_PHHF01000068.1"/>
</dbReference>
<dbReference type="Pfam" id="PF00702">
    <property type="entry name" value="Hydrolase"/>
    <property type="match status" value="1"/>
</dbReference>
<dbReference type="PANTHER" id="PTHR12725:SF117">
    <property type="entry name" value="HALOACID DEHALOGENASE-LIKE HYDROLASE"/>
    <property type="match status" value="1"/>
</dbReference>
<keyword evidence="2" id="KW-1185">Reference proteome</keyword>
<dbReference type="InterPro" id="IPR006439">
    <property type="entry name" value="HAD-SF_hydro_IA"/>
</dbReference>
<dbReference type="PRINTS" id="PR00413">
    <property type="entry name" value="HADHALOGNASE"/>
</dbReference>
<dbReference type="AlphaFoldDB" id="A0A2T4HQE6"/>
<dbReference type="Proteomes" id="UP000241206">
    <property type="component" value="Unassembled WGS sequence"/>
</dbReference>
<dbReference type="Gene3D" id="3.40.50.1000">
    <property type="entry name" value="HAD superfamily/HAD-like"/>
    <property type="match status" value="1"/>
</dbReference>
<dbReference type="NCBIfam" id="TIGR01509">
    <property type="entry name" value="HAD-SF-IA-v3"/>
    <property type="match status" value="1"/>
</dbReference>
<proteinExistence type="predicted"/>
<name>A0A2T4HQE6_9SPHN</name>
<dbReference type="SFLD" id="SFLDG01129">
    <property type="entry name" value="C1.5:_HAD__Beta-PGM__Phosphata"/>
    <property type="match status" value="1"/>
</dbReference>
<accession>A0A2T4HQE6</accession>
<dbReference type="Gene3D" id="1.10.150.450">
    <property type="match status" value="1"/>
</dbReference>
<dbReference type="EMBL" id="PHHF01000068">
    <property type="protein sequence ID" value="PTD17998.1"/>
    <property type="molecule type" value="Genomic_DNA"/>
</dbReference>
<dbReference type="SUPFAM" id="SSF56784">
    <property type="entry name" value="HAD-like"/>
    <property type="match status" value="1"/>
</dbReference>
<protein>
    <submittedName>
        <fullName evidence="1">Pyrimidine 5'-nucleotidase</fullName>
    </submittedName>
</protein>